<evidence type="ECO:0008006" key="3">
    <source>
        <dbReference type="Google" id="ProtNLM"/>
    </source>
</evidence>
<accession>A0AAN8FTJ0</accession>
<reference evidence="1 2" key="1">
    <citation type="submission" date="2019-10" db="EMBL/GenBank/DDBJ databases">
        <title>Assembly and Annotation for the nematode Trichostrongylus colubriformis.</title>
        <authorList>
            <person name="Martin J."/>
        </authorList>
    </citation>
    <scope>NUCLEOTIDE SEQUENCE [LARGE SCALE GENOMIC DNA]</scope>
    <source>
        <strain evidence="1">G859</strain>
        <tissue evidence="1">Whole worm</tissue>
    </source>
</reference>
<keyword evidence="2" id="KW-1185">Reference proteome</keyword>
<organism evidence="1 2">
    <name type="scientific">Trichostrongylus colubriformis</name>
    <name type="common">Black scour worm</name>
    <dbReference type="NCBI Taxonomy" id="6319"/>
    <lineage>
        <taxon>Eukaryota</taxon>
        <taxon>Metazoa</taxon>
        <taxon>Ecdysozoa</taxon>
        <taxon>Nematoda</taxon>
        <taxon>Chromadorea</taxon>
        <taxon>Rhabditida</taxon>
        <taxon>Rhabditina</taxon>
        <taxon>Rhabditomorpha</taxon>
        <taxon>Strongyloidea</taxon>
        <taxon>Trichostrongylidae</taxon>
        <taxon>Trichostrongylus</taxon>
    </lineage>
</organism>
<dbReference type="EMBL" id="WIXE01006265">
    <property type="protein sequence ID" value="KAK5981440.1"/>
    <property type="molecule type" value="Genomic_DNA"/>
</dbReference>
<gene>
    <name evidence="1" type="ORF">GCK32_021554</name>
</gene>
<evidence type="ECO:0000313" key="2">
    <source>
        <dbReference type="Proteomes" id="UP001331761"/>
    </source>
</evidence>
<dbReference type="Proteomes" id="UP001331761">
    <property type="component" value="Unassembled WGS sequence"/>
</dbReference>
<comment type="caution">
    <text evidence="1">The sequence shown here is derived from an EMBL/GenBank/DDBJ whole genome shotgun (WGS) entry which is preliminary data.</text>
</comment>
<proteinExistence type="predicted"/>
<evidence type="ECO:0000313" key="1">
    <source>
        <dbReference type="EMBL" id="KAK5981440.1"/>
    </source>
</evidence>
<dbReference type="AlphaFoldDB" id="A0AAN8FTJ0"/>
<sequence length="153" mass="16291">MLRDNEVSTSHIGVWLVAKGEAFFSPWVRVNAVGGLAHPLTVAHLVTSADIKLRVATCDVTSDSTPETTTFVVSMAPTAIACPLEQKCFLPESTTLIAECIQNLVHELKESQACGLTTPIDAPAVLPESRVLCLYTGGTIGMKSEDGGEHLEL</sequence>
<protein>
    <recommendedName>
        <fullName evidence="3">Asparaginase</fullName>
    </recommendedName>
</protein>
<name>A0AAN8FTJ0_TRICO</name>